<name>A0A2H3JII4_WOLCO</name>
<proteinExistence type="predicted"/>
<dbReference type="AlphaFoldDB" id="A0A2H3JII4"/>
<dbReference type="SUPFAM" id="SSF56112">
    <property type="entry name" value="Protein kinase-like (PK-like)"/>
    <property type="match status" value="1"/>
</dbReference>
<evidence type="ECO:0000256" key="1">
    <source>
        <dbReference type="SAM" id="MobiDB-lite"/>
    </source>
</evidence>
<evidence type="ECO:0008006" key="4">
    <source>
        <dbReference type="Google" id="ProtNLM"/>
    </source>
</evidence>
<dbReference type="Proteomes" id="UP000218811">
    <property type="component" value="Unassembled WGS sequence"/>
</dbReference>
<evidence type="ECO:0000313" key="3">
    <source>
        <dbReference type="Proteomes" id="UP000218811"/>
    </source>
</evidence>
<dbReference type="STRING" id="742152.A0A2H3JII4"/>
<gene>
    <name evidence="2" type="ORF">WOLCODRAFT_141365</name>
</gene>
<organism evidence="2 3">
    <name type="scientific">Wolfiporia cocos (strain MD-104)</name>
    <name type="common">Brown rot fungus</name>
    <dbReference type="NCBI Taxonomy" id="742152"/>
    <lineage>
        <taxon>Eukaryota</taxon>
        <taxon>Fungi</taxon>
        <taxon>Dikarya</taxon>
        <taxon>Basidiomycota</taxon>
        <taxon>Agaricomycotina</taxon>
        <taxon>Agaricomycetes</taxon>
        <taxon>Polyporales</taxon>
        <taxon>Phaeolaceae</taxon>
        <taxon>Wolfiporia</taxon>
    </lineage>
</organism>
<keyword evidence="3" id="KW-1185">Reference proteome</keyword>
<dbReference type="EMBL" id="KB468042">
    <property type="protein sequence ID" value="PCH39693.1"/>
    <property type="molecule type" value="Genomic_DNA"/>
</dbReference>
<evidence type="ECO:0000313" key="2">
    <source>
        <dbReference type="EMBL" id="PCH39693.1"/>
    </source>
</evidence>
<reference evidence="2 3" key="1">
    <citation type="journal article" date="2012" name="Science">
        <title>The Paleozoic origin of enzymatic lignin decomposition reconstructed from 31 fungal genomes.</title>
        <authorList>
            <person name="Floudas D."/>
            <person name="Binder M."/>
            <person name="Riley R."/>
            <person name="Barry K."/>
            <person name="Blanchette R.A."/>
            <person name="Henrissat B."/>
            <person name="Martinez A.T."/>
            <person name="Otillar R."/>
            <person name="Spatafora J.W."/>
            <person name="Yadav J.S."/>
            <person name="Aerts A."/>
            <person name="Benoit I."/>
            <person name="Boyd A."/>
            <person name="Carlson A."/>
            <person name="Copeland A."/>
            <person name="Coutinho P.M."/>
            <person name="de Vries R.P."/>
            <person name="Ferreira P."/>
            <person name="Findley K."/>
            <person name="Foster B."/>
            <person name="Gaskell J."/>
            <person name="Glotzer D."/>
            <person name="Gorecki P."/>
            <person name="Heitman J."/>
            <person name="Hesse C."/>
            <person name="Hori C."/>
            <person name="Igarashi K."/>
            <person name="Jurgens J.A."/>
            <person name="Kallen N."/>
            <person name="Kersten P."/>
            <person name="Kohler A."/>
            <person name="Kuees U."/>
            <person name="Kumar T.K.A."/>
            <person name="Kuo A."/>
            <person name="LaButti K."/>
            <person name="Larrondo L.F."/>
            <person name="Lindquist E."/>
            <person name="Ling A."/>
            <person name="Lombard V."/>
            <person name="Lucas S."/>
            <person name="Lundell T."/>
            <person name="Martin R."/>
            <person name="McLaughlin D.J."/>
            <person name="Morgenstern I."/>
            <person name="Morin E."/>
            <person name="Murat C."/>
            <person name="Nagy L.G."/>
            <person name="Nolan M."/>
            <person name="Ohm R.A."/>
            <person name="Patyshakuliyeva A."/>
            <person name="Rokas A."/>
            <person name="Ruiz-Duenas F.J."/>
            <person name="Sabat G."/>
            <person name="Salamov A."/>
            <person name="Samejima M."/>
            <person name="Schmutz J."/>
            <person name="Slot J.C."/>
            <person name="St John F."/>
            <person name="Stenlid J."/>
            <person name="Sun H."/>
            <person name="Sun S."/>
            <person name="Syed K."/>
            <person name="Tsang A."/>
            <person name="Wiebenga A."/>
            <person name="Young D."/>
            <person name="Pisabarro A."/>
            <person name="Eastwood D.C."/>
            <person name="Martin F."/>
            <person name="Cullen D."/>
            <person name="Grigoriev I.V."/>
            <person name="Hibbett D.S."/>
        </authorList>
    </citation>
    <scope>NUCLEOTIDE SEQUENCE [LARGE SCALE GENOMIC DNA]</scope>
    <source>
        <strain evidence="2 3">MD-104</strain>
    </source>
</reference>
<accession>A0A2H3JII4</accession>
<dbReference type="OMA" id="PEYDWIR"/>
<protein>
    <recommendedName>
        <fullName evidence="4">Protein kinase domain-containing protein</fullName>
    </recommendedName>
</protein>
<sequence>MEVRRIRKSFPAPSAGVKSFSGVQMVVNDNADNFHAGRPASNHGPPVALFDPTLGLLAYYLSHLDDDIPEIEPNHLQIGAVHMFMEQALRSYENEGKRLTAIEKSLQQAIGIDMTWKQSICGIIPDAVFGGGLPYGVMEVKNEAGLEGDASLQAGLSYAKIVMNGQDKLEALRQRSNYPAVLIGTMGDLLEIGIAVFTDGPYSDCVFSQRLRLDFYQSEDVLRVSRAFKAVQLALTSLHKLYARLQDKPPPKNNIAHIFPSPSPVPSYKGNMPSLSFTDRLSRTGELYLLAKSPDERRSGLYLATMPKSRGADGPATGSSSGDAPDGQVEVVVKFTTKYNADAHRVLADAGLAPALHACIPVCGCLHMVVMERVHGEMAWDVQQRGELLPYTVYKDVKAAINLLHQHNFVFGDLRTPNIMCAPGASSSGSDEGSHAMLIDFDWVGTHGSARYPAILNDTLSVWAFGMQRRAMMYKEHDLAMLEKFRELCQAHTA</sequence>
<dbReference type="InterPro" id="IPR011009">
    <property type="entry name" value="Kinase-like_dom_sf"/>
</dbReference>
<feature type="region of interest" description="Disordered" evidence="1">
    <location>
        <begin position="306"/>
        <end position="325"/>
    </location>
</feature>
<dbReference type="OrthoDB" id="3250989at2759"/>